<dbReference type="InterPro" id="IPR050765">
    <property type="entry name" value="Riboflavin_Biosynth_HTPR"/>
</dbReference>
<organism evidence="2 3">
    <name type="scientific">Algicella marina</name>
    <dbReference type="NCBI Taxonomy" id="2683284"/>
    <lineage>
        <taxon>Bacteria</taxon>
        <taxon>Pseudomonadati</taxon>
        <taxon>Pseudomonadota</taxon>
        <taxon>Alphaproteobacteria</taxon>
        <taxon>Rhodobacterales</taxon>
        <taxon>Paracoccaceae</taxon>
        <taxon>Algicella</taxon>
    </lineage>
</organism>
<dbReference type="InterPro" id="IPR002734">
    <property type="entry name" value="RibDG_C"/>
</dbReference>
<dbReference type="GO" id="GO:0008703">
    <property type="term" value="F:5-amino-6-(5-phosphoribosylamino)uracil reductase activity"/>
    <property type="evidence" value="ECO:0007669"/>
    <property type="project" value="InterPro"/>
</dbReference>
<dbReference type="KEGG" id="amaq:GO499_11835"/>
<dbReference type="PANTHER" id="PTHR38011">
    <property type="entry name" value="DIHYDROFOLATE REDUCTASE FAMILY PROTEIN (AFU_ORTHOLOGUE AFUA_8G06820)"/>
    <property type="match status" value="1"/>
</dbReference>
<name>A0A6P1SYQ3_9RHOB</name>
<gene>
    <name evidence="2" type="ORF">GO499_11835</name>
</gene>
<dbReference type="InterPro" id="IPR024072">
    <property type="entry name" value="DHFR-like_dom_sf"/>
</dbReference>
<evidence type="ECO:0000259" key="1">
    <source>
        <dbReference type="Pfam" id="PF01872"/>
    </source>
</evidence>
<protein>
    <submittedName>
        <fullName evidence="2">Dihydrofolate reductase</fullName>
    </submittedName>
</protein>
<sequence>MNRADAAARRGLGLRLTCRIERLAIAFSGAFDWLPNAGNHFHLASGDTARYHLQDESGKVRADMRRLVIWDMMTLDGRFEGAGPWQLDFHGLVWGEELEAFSIAQLDEAGTLLFGRRTYEGMAAHWSEATGPVAERMNAIEKRVATRAGVASVWTNSRPLIGEIATHIDALKAQPGKQDIFVFGSADLTAALLDIDVVDEIRLCLVPTVLGGGTPLFRNGERRNFDLAEARPLRSGGVILRYLRAKG</sequence>
<feature type="domain" description="Bacterial bifunctional deaminase-reductase C-terminal" evidence="1">
    <location>
        <begin position="72"/>
        <end position="233"/>
    </location>
</feature>
<dbReference type="Proteomes" id="UP000464495">
    <property type="component" value="Chromosome"/>
</dbReference>
<dbReference type="Gene3D" id="3.40.430.10">
    <property type="entry name" value="Dihydrofolate Reductase, subunit A"/>
    <property type="match status" value="1"/>
</dbReference>
<accession>A0A6P1SYQ3</accession>
<dbReference type="GO" id="GO:0009231">
    <property type="term" value="P:riboflavin biosynthetic process"/>
    <property type="evidence" value="ECO:0007669"/>
    <property type="project" value="InterPro"/>
</dbReference>
<keyword evidence="3" id="KW-1185">Reference proteome</keyword>
<evidence type="ECO:0000313" key="2">
    <source>
        <dbReference type="EMBL" id="QHQ35814.1"/>
    </source>
</evidence>
<evidence type="ECO:0000313" key="3">
    <source>
        <dbReference type="Proteomes" id="UP000464495"/>
    </source>
</evidence>
<dbReference type="AlphaFoldDB" id="A0A6P1SYQ3"/>
<dbReference type="EMBL" id="CP046620">
    <property type="protein sequence ID" value="QHQ35814.1"/>
    <property type="molecule type" value="Genomic_DNA"/>
</dbReference>
<dbReference type="PANTHER" id="PTHR38011:SF11">
    <property type="entry name" value="2,5-DIAMINO-6-RIBOSYLAMINO-4(3H)-PYRIMIDINONE 5'-PHOSPHATE REDUCTASE"/>
    <property type="match status" value="1"/>
</dbReference>
<proteinExistence type="predicted"/>
<dbReference type="Pfam" id="PF01872">
    <property type="entry name" value="RibD_C"/>
    <property type="match status" value="1"/>
</dbReference>
<reference evidence="2 3" key="1">
    <citation type="submission" date="2019-12" db="EMBL/GenBank/DDBJ databases">
        <title>Complete genome sequence of Algicella marina strain 9Alg 56(T) isolated from the red alga Tichocarpus crinitus.</title>
        <authorList>
            <person name="Kim S.-G."/>
            <person name="Nedashkovskaya O.I."/>
        </authorList>
    </citation>
    <scope>NUCLEOTIDE SEQUENCE [LARGE SCALE GENOMIC DNA]</scope>
    <source>
        <strain evidence="2 3">9Alg 56</strain>
    </source>
</reference>
<dbReference type="SUPFAM" id="SSF53597">
    <property type="entry name" value="Dihydrofolate reductase-like"/>
    <property type="match status" value="1"/>
</dbReference>